<keyword evidence="2 5" id="KW-0812">Transmembrane</keyword>
<evidence type="ECO:0000256" key="2">
    <source>
        <dbReference type="ARBA" id="ARBA00022692"/>
    </source>
</evidence>
<sequence>MANPAPLTVGPNRNRINAAFTLGLFAILGALAFEHIGGLYPCPLCLEQRWPYYVGLPALALLIFGWEKLNQHVRVGISVGVAGLFAWGTWLGVYHSGVEWGIFEGPQSCVGIGDVAVSMDMLGDLGGVRIIPCDAVQFELFGISLAGFNAIVSATIVVLLVMSIWGQVSRKA</sequence>
<evidence type="ECO:0000256" key="3">
    <source>
        <dbReference type="ARBA" id="ARBA00022989"/>
    </source>
</evidence>
<dbReference type="OrthoDB" id="9808637at2"/>
<evidence type="ECO:0000313" key="7">
    <source>
        <dbReference type="Proteomes" id="UP000596977"/>
    </source>
</evidence>
<feature type="transmembrane region" description="Helical" evidence="5">
    <location>
        <begin position="73"/>
        <end position="93"/>
    </location>
</feature>
<keyword evidence="7" id="KW-1185">Reference proteome</keyword>
<name>A0A916VU67_9HYPH</name>
<dbReference type="EMBL" id="BMKB01000001">
    <property type="protein sequence ID" value="GGA35400.1"/>
    <property type="molecule type" value="Genomic_DNA"/>
</dbReference>
<comment type="caution">
    <text evidence="6">The sequence shown here is derived from an EMBL/GenBank/DDBJ whole genome shotgun (WGS) entry which is preliminary data.</text>
</comment>
<dbReference type="PIRSF" id="PIRSF033913">
    <property type="entry name" value="S-S_format_DsbB"/>
    <property type="match status" value="1"/>
</dbReference>
<evidence type="ECO:0000313" key="6">
    <source>
        <dbReference type="EMBL" id="GGA35400.1"/>
    </source>
</evidence>
<feature type="transmembrane region" description="Helical" evidence="5">
    <location>
        <begin position="50"/>
        <end position="66"/>
    </location>
</feature>
<accession>A0A916VU67</accession>
<evidence type="ECO:0000256" key="5">
    <source>
        <dbReference type="SAM" id="Phobius"/>
    </source>
</evidence>
<dbReference type="InterPro" id="IPR003752">
    <property type="entry name" value="DiS_bond_form_DsbB/BdbC"/>
</dbReference>
<dbReference type="InterPro" id="IPR023380">
    <property type="entry name" value="DsbB-like_sf"/>
</dbReference>
<dbReference type="Pfam" id="PF02600">
    <property type="entry name" value="DsbB"/>
    <property type="match status" value="1"/>
</dbReference>
<protein>
    <submittedName>
        <fullName evidence="6">Disulfide bond formation protein DsbB</fullName>
    </submittedName>
</protein>
<comment type="subcellular location">
    <subcellularLocation>
        <location evidence="1">Membrane</location>
        <topology evidence="1">Multi-pass membrane protein</topology>
    </subcellularLocation>
</comment>
<dbReference type="Proteomes" id="UP000596977">
    <property type="component" value="Unassembled WGS sequence"/>
</dbReference>
<proteinExistence type="predicted"/>
<dbReference type="GO" id="GO:0015035">
    <property type="term" value="F:protein-disulfide reductase activity"/>
    <property type="evidence" value="ECO:0007669"/>
    <property type="project" value="InterPro"/>
</dbReference>
<feature type="transmembrane region" description="Helical" evidence="5">
    <location>
        <begin position="16"/>
        <end position="38"/>
    </location>
</feature>
<dbReference type="GO" id="GO:0006457">
    <property type="term" value="P:protein folding"/>
    <property type="evidence" value="ECO:0007669"/>
    <property type="project" value="InterPro"/>
</dbReference>
<dbReference type="AlphaFoldDB" id="A0A916VU67"/>
<keyword evidence="4 5" id="KW-0472">Membrane</keyword>
<evidence type="ECO:0000256" key="4">
    <source>
        <dbReference type="ARBA" id="ARBA00023136"/>
    </source>
</evidence>
<keyword evidence="3 5" id="KW-1133">Transmembrane helix</keyword>
<feature type="transmembrane region" description="Helical" evidence="5">
    <location>
        <begin position="140"/>
        <end position="165"/>
    </location>
</feature>
<dbReference type="Gene3D" id="1.20.1550.10">
    <property type="entry name" value="DsbB-like"/>
    <property type="match status" value="1"/>
</dbReference>
<reference evidence="6 7" key="1">
    <citation type="journal article" date="2014" name="Int. J. Syst. Evol. Microbiol.">
        <title>Complete genome sequence of Corynebacterium casei LMG S-19264T (=DSM 44701T), isolated from a smear-ripened cheese.</title>
        <authorList>
            <consortium name="US DOE Joint Genome Institute (JGI-PGF)"/>
            <person name="Walter F."/>
            <person name="Albersmeier A."/>
            <person name="Kalinowski J."/>
            <person name="Ruckert C."/>
        </authorList>
    </citation>
    <scope>NUCLEOTIDE SEQUENCE [LARGE SCALE GENOMIC DNA]</scope>
    <source>
        <strain evidence="6 7">CGMCC 1.15896</strain>
    </source>
</reference>
<dbReference type="GO" id="GO:0016020">
    <property type="term" value="C:membrane"/>
    <property type="evidence" value="ECO:0007669"/>
    <property type="project" value="UniProtKB-SubCell"/>
</dbReference>
<organism evidence="6 7">
    <name type="scientific">Pelagibacterium lentulum</name>
    <dbReference type="NCBI Taxonomy" id="2029865"/>
    <lineage>
        <taxon>Bacteria</taxon>
        <taxon>Pseudomonadati</taxon>
        <taxon>Pseudomonadota</taxon>
        <taxon>Alphaproteobacteria</taxon>
        <taxon>Hyphomicrobiales</taxon>
        <taxon>Devosiaceae</taxon>
        <taxon>Pelagibacterium</taxon>
    </lineage>
</organism>
<dbReference type="RefSeq" id="WP_127072477.1">
    <property type="nucleotide sequence ID" value="NZ_BMKB01000001.1"/>
</dbReference>
<gene>
    <name evidence="6" type="ORF">GCM10011499_00880</name>
</gene>
<dbReference type="SUPFAM" id="SSF158442">
    <property type="entry name" value="DsbB-like"/>
    <property type="match status" value="1"/>
</dbReference>
<evidence type="ECO:0000256" key="1">
    <source>
        <dbReference type="ARBA" id="ARBA00004141"/>
    </source>
</evidence>
<dbReference type="InterPro" id="IPR024199">
    <property type="entry name" value="Uncharacterised_DsbB"/>
</dbReference>